<dbReference type="InterPro" id="IPR001851">
    <property type="entry name" value="ABC_transp_permease"/>
</dbReference>
<dbReference type="OrthoDB" id="9813906at2"/>
<dbReference type="Proteomes" id="UP000179284">
    <property type="component" value="Chromosome I"/>
</dbReference>
<evidence type="ECO:0000256" key="2">
    <source>
        <dbReference type="ARBA" id="ARBA00022475"/>
    </source>
</evidence>
<evidence type="ECO:0000256" key="5">
    <source>
        <dbReference type="ARBA" id="ARBA00023136"/>
    </source>
</evidence>
<keyword evidence="8" id="KW-1185">Reference proteome</keyword>
<reference evidence="8" key="1">
    <citation type="submission" date="2016-10" db="EMBL/GenBank/DDBJ databases">
        <title>The complete genome sequence of the rumen bacterium Butyrivibrio hungatei MB2003.</title>
        <authorList>
            <person name="Palevich N."/>
            <person name="Kelly W.J."/>
            <person name="Leahy S.C."/>
            <person name="Altermann E."/>
            <person name="Rakonjac J."/>
            <person name="Attwood G.T."/>
        </authorList>
    </citation>
    <scope>NUCLEOTIDE SEQUENCE [LARGE SCALE GENOMIC DNA]</scope>
    <source>
        <strain evidence="8">MB2003</strain>
    </source>
</reference>
<gene>
    <name evidence="7" type="ORF">bhn_I0993</name>
</gene>
<accession>A0A1D9P0B1</accession>
<dbReference type="PANTHER" id="PTHR32196">
    <property type="entry name" value="ABC TRANSPORTER PERMEASE PROTEIN YPHD-RELATED-RELATED"/>
    <property type="match status" value="1"/>
</dbReference>
<dbReference type="KEGG" id="bhu:bhn_I0993"/>
<evidence type="ECO:0000313" key="7">
    <source>
        <dbReference type="EMBL" id="AOZ96027.1"/>
    </source>
</evidence>
<sequence>MKNLFKKRREPLTDTQLLMTITISIFIVMYILAMAILQGGFLHAQQIFDLLNDNASLIIVSCGLTIVMIGGGIDISVGGVTSLVVMSCILYLNKGGNVFVAALIALGIGLAFGVVHGALISYLEIQPFIVTLAGMFFARGMTTILSVNPQKVDNAAFESLRNTKIEISWLGYVAKNGNLVPARMELGVVIALLCVITVFVILMFNRLGRNFYAMGGNQQSALMLGINVKKTRFMSYLLSGLLSGISGFVLMMHTGAGNATNAAGMEMNAIASSIIGGTLLTGGVGNIIGTFFGTMTLTTIKKIVVSSGLKDPWWQSITTGGMLCFFILLQSIVLSKRQKQK</sequence>
<comment type="subcellular location">
    <subcellularLocation>
        <location evidence="1">Cell membrane</location>
        <topology evidence="1">Multi-pass membrane protein</topology>
    </subcellularLocation>
</comment>
<feature type="transmembrane region" description="Helical" evidence="6">
    <location>
        <begin position="233"/>
        <end position="252"/>
    </location>
</feature>
<protein>
    <submittedName>
        <fullName evidence="7">Sugar ABC transporter permease protein</fullName>
    </submittedName>
</protein>
<dbReference type="PANTHER" id="PTHR32196:SF63">
    <property type="entry name" value="INNER MEMBRANE ABC TRANSPORTER PERMEASE PROTEIN YJFF"/>
    <property type="match status" value="1"/>
</dbReference>
<organism evidence="7 8">
    <name type="scientific">Butyrivibrio hungatei</name>
    <dbReference type="NCBI Taxonomy" id="185008"/>
    <lineage>
        <taxon>Bacteria</taxon>
        <taxon>Bacillati</taxon>
        <taxon>Bacillota</taxon>
        <taxon>Clostridia</taxon>
        <taxon>Lachnospirales</taxon>
        <taxon>Lachnospiraceae</taxon>
        <taxon>Butyrivibrio</taxon>
    </lineage>
</organism>
<keyword evidence="5 6" id="KW-0472">Membrane</keyword>
<feature type="transmembrane region" description="Helical" evidence="6">
    <location>
        <begin position="128"/>
        <end position="147"/>
    </location>
</feature>
<keyword evidence="4 6" id="KW-1133">Transmembrane helix</keyword>
<feature type="transmembrane region" description="Helical" evidence="6">
    <location>
        <begin position="98"/>
        <end position="122"/>
    </location>
</feature>
<keyword evidence="2" id="KW-1003">Cell membrane</keyword>
<proteinExistence type="predicted"/>
<dbReference type="AlphaFoldDB" id="A0A1D9P0B1"/>
<evidence type="ECO:0000256" key="3">
    <source>
        <dbReference type="ARBA" id="ARBA00022692"/>
    </source>
</evidence>
<dbReference type="EMBL" id="CP017831">
    <property type="protein sequence ID" value="AOZ96027.1"/>
    <property type="molecule type" value="Genomic_DNA"/>
</dbReference>
<dbReference type="Pfam" id="PF02653">
    <property type="entry name" value="BPD_transp_2"/>
    <property type="match status" value="1"/>
</dbReference>
<feature type="transmembrane region" description="Helical" evidence="6">
    <location>
        <begin position="186"/>
        <end position="204"/>
    </location>
</feature>
<dbReference type="GO" id="GO:0022857">
    <property type="term" value="F:transmembrane transporter activity"/>
    <property type="evidence" value="ECO:0007669"/>
    <property type="project" value="InterPro"/>
</dbReference>
<dbReference type="CDD" id="cd06579">
    <property type="entry name" value="TM_PBP1_transp_AraH_like"/>
    <property type="match status" value="1"/>
</dbReference>
<feature type="transmembrane region" description="Helical" evidence="6">
    <location>
        <begin position="57"/>
        <end position="86"/>
    </location>
</feature>
<evidence type="ECO:0000256" key="4">
    <source>
        <dbReference type="ARBA" id="ARBA00022989"/>
    </source>
</evidence>
<name>A0A1D9P0B1_9FIRM</name>
<keyword evidence="3 6" id="KW-0812">Transmembrane</keyword>
<feature type="transmembrane region" description="Helical" evidence="6">
    <location>
        <begin position="12"/>
        <end position="37"/>
    </location>
</feature>
<evidence type="ECO:0000256" key="1">
    <source>
        <dbReference type="ARBA" id="ARBA00004651"/>
    </source>
</evidence>
<feature type="transmembrane region" description="Helical" evidence="6">
    <location>
        <begin position="313"/>
        <end position="334"/>
    </location>
</feature>
<dbReference type="GO" id="GO:0005886">
    <property type="term" value="C:plasma membrane"/>
    <property type="evidence" value="ECO:0007669"/>
    <property type="project" value="UniProtKB-SubCell"/>
</dbReference>
<dbReference type="RefSeq" id="WP_071175748.1">
    <property type="nucleotide sequence ID" value="NZ_CP017831.1"/>
</dbReference>
<evidence type="ECO:0000256" key="6">
    <source>
        <dbReference type="SAM" id="Phobius"/>
    </source>
</evidence>
<feature type="transmembrane region" description="Helical" evidence="6">
    <location>
        <begin position="273"/>
        <end position="293"/>
    </location>
</feature>
<evidence type="ECO:0000313" key="8">
    <source>
        <dbReference type="Proteomes" id="UP000179284"/>
    </source>
</evidence>